<dbReference type="InterPro" id="IPR013196">
    <property type="entry name" value="HTH_11"/>
</dbReference>
<evidence type="ECO:0000259" key="2">
    <source>
        <dbReference type="Pfam" id="PF13280"/>
    </source>
</evidence>
<dbReference type="InterPro" id="IPR036390">
    <property type="entry name" value="WH_DNA-bd_sf"/>
</dbReference>
<organism evidence="3 4">
    <name type="scientific">Thorsellia anophelis DSM 18579</name>
    <dbReference type="NCBI Taxonomy" id="1123402"/>
    <lineage>
        <taxon>Bacteria</taxon>
        <taxon>Pseudomonadati</taxon>
        <taxon>Pseudomonadota</taxon>
        <taxon>Gammaproteobacteria</taxon>
        <taxon>Enterobacterales</taxon>
        <taxon>Thorselliaceae</taxon>
        <taxon>Thorsellia</taxon>
    </lineage>
</organism>
<dbReference type="SUPFAM" id="SSF46785">
    <property type="entry name" value="Winged helix' DNA-binding domain"/>
    <property type="match status" value="1"/>
</dbReference>
<dbReference type="Proteomes" id="UP000242642">
    <property type="component" value="Unassembled WGS sequence"/>
</dbReference>
<dbReference type="InterPro" id="IPR026881">
    <property type="entry name" value="WYL_dom"/>
</dbReference>
<dbReference type="PROSITE" id="PS52050">
    <property type="entry name" value="WYL"/>
    <property type="match status" value="1"/>
</dbReference>
<dbReference type="Gene3D" id="1.10.10.10">
    <property type="entry name" value="Winged helix-like DNA-binding domain superfamily/Winged helix DNA-binding domain"/>
    <property type="match status" value="1"/>
</dbReference>
<dbReference type="PANTHER" id="PTHR34580">
    <property type="match status" value="1"/>
</dbReference>
<dbReference type="EMBL" id="FOHV01000012">
    <property type="protein sequence ID" value="SET23558.1"/>
    <property type="molecule type" value="Genomic_DNA"/>
</dbReference>
<dbReference type="OrthoDB" id="9807255at2"/>
<dbReference type="Pfam" id="PF08279">
    <property type="entry name" value="HTH_11"/>
    <property type="match status" value="1"/>
</dbReference>
<dbReference type="InterPro" id="IPR051534">
    <property type="entry name" value="CBASS_pafABC_assoc_protein"/>
</dbReference>
<dbReference type="PANTHER" id="PTHR34580:SF3">
    <property type="entry name" value="PROTEIN PAFB"/>
    <property type="match status" value="1"/>
</dbReference>
<protein>
    <submittedName>
        <fullName evidence="3">WYL domain-containing protein</fullName>
    </submittedName>
</protein>
<sequence>MSRAERLLELLQLLREHRYAVTAEHLASELNISTRTLYRDINSLRAQGACIDGSPGTGYLLTERFTLPPLTFDDDELLALSLGLKWVVKSTDPELVRSAKRAHAKINAVISSSSKIKLNHHGITVLKKPVTDPNLLIVRKSIQLGVKLEIVYKDLKDKISTRIIWPCALGFFDDSAVIAAWCELRQNFRHFRIDRIESIIELESYPIAPLQLLKRWQDETAINLG</sequence>
<keyword evidence="4" id="KW-1185">Reference proteome</keyword>
<dbReference type="STRING" id="1123402.SAMN02583745_01753"/>
<feature type="domain" description="WYL" evidence="2">
    <location>
        <begin position="134"/>
        <end position="199"/>
    </location>
</feature>
<dbReference type="InterPro" id="IPR036388">
    <property type="entry name" value="WH-like_DNA-bd_sf"/>
</dbReference>
<dbReference type="RefSeq" id="WP_093319809.1">
    <property type="nucleotide sequence ID" value="NZ_FOHV01000012.1"/>
</dbReference>
<evidence type="ECO:0000313" key="3">
    <source>
        <dbReference type="EMBL" id="SET23558.1"/>
    </source>
</evidence>
<feature type="domain" description="Helix-turn-helix type 11" evidence="1">
    <location>
        <begin position="6"/>
        <end position="59"/>
    </location>
</feature>
<evidence type="ECO:0000313" key="4">
    <source>
        <dbReference type="Proteomes" id="UP000242642"/>
    </source>
</evidence>
<gene>
    <name evidence="3" type="ORF">SAMN02583745_01753</name>
</gene>
<dbReference type="AlphaFoldDB" id="A0A1I0CVB1"/>
<reference evidence="4" key="1">
    <citation type="submission" date="2016-10" db="EMBL/GenBank/DDBJ databases">
        <authorList>
            <person name="Varghese N."/>
            <person name="Submissions S."/>
        </authorList>
    </citation>
    <scope>NUCLEOTIDE SEQUENCE [LARGE SCALE GENOMIC DNA]</scope>
    <source>
        <strain evidence="4">DSM 18579</strain>
    </source>
</reference>
<proteinExistence type="predicted"/>
<dbReference type="Pfam" id="PF13280">
    <property type="entry name" value="WYL"/>
    <property type="match status" value="1"/>
</dbReference>
<accession>A0A1I0CVB1</accession>
<evidence type="ECO:0000259" key="1">
    <source>
        <dbReference type="Pfam" id="PF08279"/>
    </source>
</evidence>
<name>A0A1I0CVB1_9GAMM</name>